<dbReference type="STRING" id="3880.A0A072U3B8"/>
<dbReference type="GO" id="GO:0098542">
    <property type="term" value="P:defense response to other organism"/>
    <property type="evidence" value="ECO:0007669"/>
    <property type="project" value="InterPro"/>
</dbReference>
<dbReference type="PANTHER" id="PTHR31234">
    <property type="entry name" value="LATE EMBRYOGENESIS ABUNDANT (LEA) HYDROXYPROLINE-RICH GLYCOPROTEIN FAMILY"/>
    <property type="match status" value="1"/>
</dbReference>
<evidence type="ECO:0000256" key="2">
    <source>
        <dbReference type="ARBA" id="ARBA00023136"/>
    </source>
</evidence>
<dbReference type="AlphaFoldDB" id="A0A072U3B8"/>
<keyword evidence="7" id="KW-1185">Reference proteome</keyword>
<dbReference type="EMBL" id="CM001223">
    <property type="protein sequence ID" value="KEH24219.1"/>
    <property type="molecule type" value="Genomic_DNA"/>
</dbReference>
<feature type="transmembrane region" description="Helical" evidence="3">
    <location>
        <begin position="41"/>
        <end position="64"/>
    </location>
</feature>
<name>A0A072U3B8_MEDTR</name>
<keyword evidence="3" id="KW-1133">Transmembrane helix</keyword>
<reference evidence="4 7" key="1">
    <citation type="journal article" date="2011" name="Nature">
        <title>The Medicago genome provides insight into the evolution of rhizobial symbioses.</title>
        <authorList>
            <person name="Young N.D."/>
            <person name="Debelle F."/>
            <person name="Oldroyd G.E."/>
            <person name="Geurts R."/>
            <person name="Cannon S.B."/>
            <person name="Udvardi M.K."/>
            <person name="Benedito V.A."/>
            <person name="Mayer K.F."/>
            <person name="Gouzy J."/>
            <person name="Schoof H."/>
            <person name="Van de Peer Y."/>
            <person name="Proost S."/>
            <person name="Cook D.R."/>
            <person name="Meyers B.C."/>
            <person name="Spannagl M."/>
            <person name="Cheung F."/>
            <person name="De Mita S."/>
            <person name="Krishnakumar V."/>
            <person name="Gundlach H."/>
            <person name="Zhou S."/>
            <person name="Mudge J."/>
            <person name="Bharti A.K."/>
            <person name="Murray J.D."/>
            <person name="Naoumkina M.A."/>
            <person name="Rosen B."/>
            <person name="Silverstein K.A."/>
            <person name="Tang H."/>
            <person name="Rombauts S."/>
            <person name="Zhao P.X."/>
            <person name="Zhou P."/>
            <person name="Barbe V."/>
            <person name="Bardou P."/>
            <person name="Bechner M."/>
            <person name="Bellec A."/>
            <person name="Berger A."/>
            <person name="Berges H."/>
            <person name="Bidwell S."/>
            <person name="Bisseling T."/>
            <person name="Choisne N."/>
            <person name="Couloux A."/>
            <person name="Denny R."/>
            <person name="Deshpande S."/>
            <person name="Dai X."/>
            <person name="Doyle J.J."/>
            <person name="Dudez A.M."/>
            <person name="Farmer A.D."/>
            <person name="Fouteau S."/>
            <person name="Franken C."/>
            <person name="Gibelin C."/>
            <person name="Gish J."/>
            <person name="Goldstein S."/>
            <person name="Gonzalez A.J."/>
            <person name="Green P.J."/>
            <person name="Hallab A."/>
            <person name="Hartog M."/>
            <person name="Hua A."/>
            <person name="Humphray S.J."/>
            <person name="Jeong D.H."/>
            <person name="Jing Y."/>
            <person name="Jocker A."/>
            <person name="Kenton S.M."/>
            <person name="Kim D.J."/>
            <person name="Klee K."/>
            <person name="Lai H."/>
            <person name="Lang C."/>
            <person name="Lin S."/>
            <person name="Macmil S.L."/>
            <person name="Magdelenat G."/>
            <person name="Matthews L."/>
            <person name="McCorrison J."/>
            <person name="Monaghan E.L."/>
            <person name="Mun J.H."/>
            <person name="Najar F.Z."/>
            <person name="Nicholson C."/>
            <person name="Noirot C."/>
            <person name="O'Bleness M."/>
            <person name="Paule C.R."/>
            <person name="Poulain J."/>
            <person name="Prion F."/>
            <person name="Qin B."/>
            <person name="Qu C."/>
            <person name="Retzel E.F."/>
            <person name="Riddle C."/>
            <person name="Sallet E."/>
            <person name="Samain S."/>
            <person name="Samson N."/>
            <person name="Sanders I."/>
            <person name="Saurat O."/>
            <person name="Scarpelli C."/>
            <person name="Schiex T."/>
            <person name="Segurens B."/>
            <person name="Severin A.J."/>
            <person name="Sherrier D.J."/>
            <person name="Shi R."/>
            <person name="Sims S."/>
            <person name="Singer S.R."/>
            <person name="Sinharoy S."/>
            <person name="Sterck L."/>
            <person name="Viollet A."/>
            <person name="Wang B.B."/>
            <person name="Wang K."/>
            <person name="Wang M."/>
            <person name="Wang X."/>
            <person name="Warfsmann J."/>
            <person name="Weissenbach J."/>
            <person name="White D.D."/>
            <person name="White J.D."/>
            <person name="Wiley G.B."/>
            <person name="Wincker P."/>
            <person name="Xing Y."/>
            <person name="Yang L."/>
            <person name="Yao Z."/>
            <person name="Ying F."/>
            <person name="Zhai J."/>
            <person name="Zhou L."/>
            <person name="Zuber A."/>
            <person name="Denarie J."/>
            <person name="Dixon R.A."/>
            <person name="May G.D."/>
            <person name="Schwartz D.C."/>
            <person name="Rogers J."/>
            <person name="Quetier F."/>
            <person name="Town C.D."/>
            <person name="Roe B.A."/>
        </authorList>
    </citation>
    <scope>NUCLEOTIDE SEQUENCE [LARGE SCALE GENOMIC DNA]</scope>
    <source>
        <strain evidence="4">A17</strain>
        <strain evidence="6 7">cv. Jemalong A17</strain>
    </source>
</reference>
<evidence type="ECO:0000313" key="4">
    <source>
        <dbReference type="EMBL" id="KEH24219.1"/>
    </source>
</evidence>
<sequence length="227" mass="26344">MADSKQPHLNGAYYGPAIPPPAQPRPQRHHSRSCCCCLFSFFWKLLVTLVFLAALVVLIFYLIVQPHAFKFYVNEANLTKFDYINNTLHYNMVLNFTARNPNKKLNFYYDKVEARAFYEGSRLANVDVITAMNSFRQFKKSSDPMSGVFSGQRLLMLDNNQVSEFNKDKSVEVYDIYVKLYFEIRFRLGNVIFGRINPKVKCDLKVPLNSKNTFTQLVPTKCDVDLY</sequence>
<evidence type="ECO:0000256" key="3">
    <source>
        <dbReference type="SAM" id="Phobius"/>
    </source>
</evidence>
<protein>
    <submittedName>
        <fullName evidence="4 5">Late embryogenesis abundant protein</fullName>
    </submittedName>
</protein>
<dbReference type="Proteomes" id="UP000265566">
    <property type="component" value="Chromosome 7"/>
</dbReference>
<dbReference type="GO" id="GO:0005886">
    <property type="term" value="C:plasma membrane"/>
    <property type="evidence" value="ECO:0000318"/>
    <property type="project" value="GO_Central"/>
</dbReference>
<comment type="subcellular location">
    <subcellularLocation>
        <location evidence="1">Membrane</location>
    </subcellularLocation>
</comment>
<keyword evidence="2 3" id="KW-0472">Membrane</keyword>
<dbReference type="KEGG" id="mtr:25499465"/>
<evidence type="ECO:0000313" key="5">
    <source>
        <dbReference type="EMBL" id="RHN48762.1"/>
    </source>
</evidence>
<dbReference type="GO" id="GO:0009506">
    <property type="term" value="C:plasmodesma"/>
    <property type="evidence" value="ECO:0000318"/>
    <property type="project" value="GO_Central"/>
</dbReference>
<reference evidence="6" key="3">
    <citation type="submission" date="2015-04" db="UniProtKB">
        <authorList>
            <consortium name="EnsemblPlants"/>
        </authorList>
    </citation>
    <scope>IDENTIFICATION</scope>
    <source>
        <strain evidence="6">cv. Jemalong A17</strain>
    </source>
</reference>
<dbReference type="EMBL" id="PSQE01000007">
    <property type="protein sequence ID" value="RHN48762.1"/>
    <property type="molecule type" value="Genomic_DNA"/>
</dbReference>
<dbReference type="Gramene" id="rna43514">
    <property type="protein sequence ID" value="RHN48762.1"/>
    <property type="gene ID" value="gene43514"/>
</dbReference>
<dbReference type="Proteomes" id="UP000002051">
    <property type="component" value="Unassembled WGS sequence"/>
</dbReference>
<evidence type="ECO:0000313" key="6">
    <source>
        <dbReference type="EnsemblPlants" id="KEH24219"/>
    </source>
</evidence>
<organism evidence="4 7">
    <name type="scientific">Medicago truncatula</name>
    <name type="common">Barrel medic</name>
    <name type="synonym">Medicago tribuloides</name>
    <dbReference type="NCBI Taxonomy" id="3880"/>
    <lineage>
        <taxon>Eukaryota</taxon>
        <taxon>Viridiplantae</taxon>
        <taxon>Streptophyta</taxon>
        <taxon>Embryophyta</taxon>
        <taxon>Tracheophyta</taxon>
        <taxon>Spermatophyta</taxon>
        <taxon>Magnoliopsida</taxon>
        <taxon>eudicotyledons</taxon>
        <taxon>Gunneridae</taxon>
        <taxon>Pentapetalae</taxon>
        <taxon>rosids</taxon>
        <taxon>fabids</taxon>
        <taxon>Fabales</taxon>
        <taxon>Fabaceae</taxon>
        <taxon>Papilionoideae</taxon>
        <taxon>50 kb inversion clade</taxon>
        <taxon>NPAAA clade</taxon>
        <taxon>Hologalegina</taxon>
        <taxon>IRL clade</taxon>
        <taxon>Trifolieae</taxon>
        <taxon>Medicago</taxon>
    </lineage>
</organism>
<dbReference type="HOGENOM" id="CLU_051752_2_0_1"/>
<reference evidence="5" key="4">
    <citation type="journal article" date="2018" name="Nat. Plants">
        <title>Whole-genome landscape of Medicago truncatula symbiotic genes.</title>
        <authorList>
            <person name="Pecrix Y."/>
            <person name="Gamas P."/>
            <person name="Carrere S."/>
        </authorList>
    </citation>
    <scope>NUCLEOTIDE SEQUENCE</scope>
    <source>
        <tissue evidence="5">Leaves</tissue>
    </source>
</reference>
<keyword evidence="3" id="KW-0812">Transmembrane</keyword>
<evidence type="ECO:0000256" key="1">
    <source>
        <dbReference type="ARBA" id="ARBA00004370"/>
    </source>
</evidence>
<dbReference type="OrthoDB" id="1889094at2759"/>
<dbReference type="EnsemblPlants" id="KEH24219">
    <property type="protein sequence ID" value="KEH24219"/>
    <property type="gene ID" value="MTR_7g105970"/>
</dbReference>
<dbReference type="PANTHER" id="PTHR31234:SF61">
    <property type="entry name" value="OS01G0574800 PROTEIN"/>
    <property type="match status" value="1"/>
</dbReference>
<evidence type="ECO:0000313" key="7">
    <source>
        <dbReference type="Proteomes" id="UP000002051"/>
    </source>
</evidence>
<dbReference type="InterPro" id="IPR044839">
    <property type="entry name" value="NDR1-like"/>
</dbReference>
<gene>
    <name evidence="6" type="primary">25499465</name>
    <name evidence="4" type="ordered locus">MTR_7g105970</name>
    <name evidence="5" type="ORF">MtrunA17_Chr7g0267231</name>
</gene>
<proteinExistence type="predicted"/>
<accession>A0A072U3B8</accession>
<reference evidence="4 7" key="2">
    <citation type="journal article" date="2014" name="BMC Genomics">
        <title>An improved genome release (version Mt4.0) for the model legume Medicago truncatula.</title>
        <authorList>
            <person name="Tang H."/>
            <person name="Krishnakumar V."/>
            <person name="Bidwell S."/>
            <person name="Rosen B."/>
            <person name="Chan A."/>
            <person name="Zhou S."/>
            <person name="Gentzbittel L."/>
            <person name="Childs K.L."/>
            <person name="Yandell M."/>
            <person name="Gundlach H."/>
            <person name="Mayer K.F."/>
            <person name="Schwartz D.C."/>
            <person name="Town C.D."/>
        </authorList>
    </citation>
    <scope>GENOME REANNOTATION</scope>
    <source>
        <strain evidence="4">A17</strain>
        <strain evidence="6 7">cv. Jemalong A17</strain>
    </source>
</reference>